<dbReference type="GO" id="GO:0006281">
    <property type="term" value="P:DNA repair"/>
    <property type="evidence" value="ECO:0007669"/>
    <property type="project" value="TreeGrafter"/>
</dbReference>
<dbReference type="STRING" id="2018661.A0A2A2L581"/>
<dbReference type="InterPro" id="IPR006439">
    <property type="entry name" value="HAD-SF_hydro_IA"/>
</dbReference>
<dbReference type="SUPFAM" id="SSF56784">
    <property type="entry name" value="HAD-like"/>
    <property type="match status" value="1"/>
</dbReference>
<dbReference type="Proteomes" id="UP000218231">
    <property type="component" value="Unassembled WGS sequence"/>
</dbReference>
<gene>
    <name evidence="1" type="ORF">WR25_09324</name>
</gene>
<proteinExistence type="predicted"/>
<dbReference type="InterPro" id="IPR023214">
    <property type="entry name" value="HAD_sf"/>
</dbReference>
<dbReference type="OrthoDB" id="269227at2759"/>
<name>A0A2A2L581_9BILA</name>
<dbReference type="EMBL" id="LIAE01007184">
    <property type="protein sequence ID" value="PAV81339.1"/>
    <property type="molecule type" value="Genomic_DNA"/>
</dbReference>
<dbReference type="PANTHER" id="PTHR43434">
    <property type="entry name" value="PHOSPHOGLYCOLATE PHOSPHATASE"/>
    <property type="match status" value="1"/>
</dbReference>
<dbReference type="Gene3D" id="3.40.50.1000">
    <property type="entry name" value="HAD superfamily/HAD-like"/>
    <property type="match status" value="1"/>
</dbReference>
<dbReference type="InterPro" id="IPR050155">
    <property type="entry name" value="HAD-like_hydrolase_sf"/>
</dbReference>
<reference evidence="1 2" key="1">
    <citation type="journal article" date="2017" name="Curr. Biol.">
        <title>Genome architecture and evolution of a unichromosomal asexual nematode.</title>
        <authorList>
            <person name="Fradin H."/>
            <person name="Zegar C."/>
            <person name="Gutwein M."/>
            <person name="Lucas J."/>
            <person name="Kovtun M."/>
            <person name="Corcoran D."/>
            <person name="Baugh L.R."/>
            <person name="Kiontke K."/>
            <person name="Gunsalus K."/>
            <person name="Fitch D.H."/>
            <person name="Piano F."/>
        </authorList>
    </citation>
    <scope>NUCLEOTIDE SEQUENCE [LARGE SCALE GENOMIC DNA]</scope>
    <source>
        <strain evidence="1">PF1309</strain>
    </source>
</reference>
<dbReference type="AlphaFoldDB" id="A0A2A2L581"/>
<comment type="caution">
    <text evidence="1">The sequence shown here is derived from an EMBL/GenBank/DDBJ whole genome shotgun (WGS) entry which is preliminary data.</text>
</comment>
<dbReference type="InterPro" id="IPR036412">
    <property type="entry name" value="HAD-like_sf"/>
</dbReference>
<dbReference type="Pfam" id="PF00702">
    <property type="entry name" value="Hydrolase"/>
    <property type="match status" value="1"/>
</dbReference>
<evidence type="ECO:0000313" key="1">
    <source>
        <dbReference type="EMBL" id="PAV81339.1"/>
    </source>
</evidence>
<organism evidence="1 2">
    <name type="scientific">Diploscapter pachys</name>
    <dbReference type="NCBI Taxonomy" id="2018661"/>
    <lineage>
        <taxon>Eukaryota</taxon>
        <taxon>Metazoa</taxon>
        <taxon>Ecdysozoa</taxon>
        <taxon>Nematoda</taxon>
        <taxon>Chromadorea</taxon>
        <taxon>Rhabditida</taxon>
        <taxon>Rhabditina</taxon>
        <taxon>Rhabditomorpha</taxon>
        <taxon>Rhabditoidea</taxon>
        <taxon>Rhabditidae</taxon>
        <taxon>Diploscapter</taxon>
    </lineage>
</organism>
<keyword evidence="2" id="KW-1185">Reference proteome</keyword>
<dbReference type="NCBIfam" id="TIGR01549">
    <property type="entry name" value="HAD-SF-IA-v1"/>
    <property type="match status" value="1"/>
</dbReference>
<sequence>MLSFKRILFITSNGRKLSQKGLGNFAAQRKIKDDENTKPKMPKLVIFDKDGTLICFHSMWVPWALEVSNRVCMRMNMDLSSAILQELGICPVRRLVRPGLLAEGTMDQINQMLTGLVVRSSGIESNQARSIVDQCTAGGDTATKNSIKTIGDIREMFEKLQQHNTKLAICTMDKRDNTVYTLEKLQLGKYIDYVFCCDDKGFVPKPHPDNAWKICKDLRIDPTDAIMVGDTKADINMALSAGLGSAVGVLSGVGCSDYLANANMLLDKATDLVDIFYGSAQQSC</sequence>
<protein>
    <submittedName>
        <fullName evidence="1">Uncharacterized protein</fullName>
    </submittedName>
</protein>
<evidence type="ECO:0000313" key="2">
    <source>
        <dbReference type="Proteomes" id="UP000218231"/>
    </source>
</evidence>
<dbReference type="GO" id="GO:0008967">
    <property type="term" value="F:phosphoglycolate phosphatase activity"/>
    <property type="evidence" value="ECO:0007669"/>
    <property type="project" value="TreeGrafter"/>
</dbReference>
<dbReference type="PANTHER" id="PTHR43434:SF27">
    <property type="entry name" value="PHOSPHOGLYCOLATE PHOSPHATASE"/>
    <property type="match status" value="1"/>
</dbReference>
<dbReference type="SFLD" id="SFLDG01129">
    <property type="entry name" value="C1.5:_HAD__Beta-PGM__Phosphata"/>
    <property type="match status" value="1"/>
</dbReference>
<dbReference type="SFLD" id="SFLDS00003">
    <property type="entry name" value="Haloacid_Dehalogenase"/>
    <property type="match status" value="1"/>
</dbReference>
<accession>A0A2A2L581</accession>